<name>A0A9P6JI03_9AGAR</name>
<keyword evidence="1" id="KW-0472">Membrane</keyword>
<organism evidence="2 3">
    <name type="scientific">Crepidotus variabilis</name>
    <dbReference type="NCBI Taxonomy" id="179855"/>
    <lineage>
        <taxon>Eukaryota</taxon>
        <taxon>Fungi</taxon>
        <taxon>Dikarya</taxon>
        <taxon>Basidiomycota</taxon>
        <taxon>Agaricomycotina</taxon>
        <taxon>Agaricomycetes</taxon>
        <taxon>Agaricomycetidae</taxon>
        <taxon>Agaricales</taxon>
        <taxon>Agaricineae</taxon>
        <taxon>Crepidotaceae</taxon>
        <taxon>Crepidotus</taxon>
    </lineage>
</organism>
<evidence type="ECO:0000313" key="2">
    <source>
        <dbReference type="EMBL" id="KAF9521867.1"/>
    </source>
</evidence>
<feature type="transmembrane region" description="Helical" evidence="1">
    <location>
        <begin position="12"/>
        <end position="33"/>
    </location>
</feature>
<gene>
    <name evidence="2" type="ORF">CPB83DRAFT_865178</name>
</gene>
<keyword evidence="1" id="KW-1133">Transmembrane helix</keyword>
<protein>
    <submittedName>
        <fullName evidence="2">Uncharacterized protein</fullName>
    </submittedName>
</protein>
<dbReference type="AlphaFoldDB" id="A0A9P6JI03"/>
<accession>A0A9P6JI03</accession>
<evidence type="ECO:0000256" key="1">
    <source>
        <dbReference type="SAM" id="Phobius"/>
    </source>
</evidence>
<sequence length="92" mass="10767">MDFLSSRRLRMVAEIAIFVATLSKASVLVHFSWAKFFSTVSESILNSKHFFILNNDSIMAQFAFELNCNRKRLFTRRNRIKPLSSYSSQLKR</sequence>
<proteinExistence type="predicted"/>
<keyword evidence="3" id="KW-1185">Reference proteome</keyword>
<keyword evidence="1" id="KW-0812">Transmembrane</keyword>
<dbReference type="EMBL" id="MU157978">
    <property type="protein sequence ID" value="KAF9521867.1"/>
    <property type="molecule type" value="Genomic_DNA"/>
</dbReference>
<reference evidence="2" key="1">
    <citation type="submission" date="2020-11" db="EMBL/GenBank/DDBJ databases">
        <authorList>
            <consortium name="DOE Joint Genome Institute"/>
            <person name="Ahrendt S."/>
            <person name="Riley R."/>
            <person name="Andreopoulos W."/>
            <person name="Labutti K."/>
            <person name="Pangilinan J."/>
            <person name="Ruiz-Duenas F.J."/>
            <person name="Barrasa J.M."/>
            <person name="Sanchez-Garcia M."/>
            <person name="Camarero S."/>
            <person name="Miyauchi S."/>
            <person name="Serrano A."/>
            <person name="Linde D."/>
            <person name="Babiker R."/>
            <person name="Drula E."/>
            <person name="Ayuso-Fernandez I."/>
            <person name="Pacheco R."/>
            <person name="Padilla G."/>
            <person name="Ferreira P."/>
            <person name="Barriuso J."/>
            <person name="Kellner H."/>
            <person name="Castanera R."/>
            <person name="Alfaro M."/>
            <person name="Ramirez L."/>
            <person name="Pisabarro A.G."/>
            <person name="Kuo A."/>
            <person name="Tritt A."/>
            <person name="Lipzen A."/>
            <person name="He G."/>
            <person name="Yan M."/>
            <person name="Ng V."/>
            <person name="Cullen D."/>
            <person name="Martin F."/>
            <person name="Rosso M.-N."/>
            <person name="Henrissat B."/>
            <person name="Hibbett D."/>
            <person name="Martinez A.T."/>
            <person name="Grigoriev I.V."/>
        </authorList>
    </citation>
    <scope>NUCLEOTIDE SEQUENCE</scope>
    <source>
        <strain evidence="2">CBS 506.95</strain>
    </source>
</reference>
<dbReference type="Proteomes" id="UP000807306">
    <property type="component" value="Unassembled WGS sequence"/>
</dbReference>
<evidence type="ECO:0000313" key="3">
    <source>
        <dbReference type="Proteomes" id="UP000807306"/>
    </source>
</evidence>
<comment type="caution">
    <text evidence="2">The sequence shown here is derived from an EMBL/GenBank/DDBJ whole genome shotgun (WGS) entry which is preliminary data.</text>
</comment>